<feature type="coiled-coil region" evidence="10">
    <location>
        <begin position="328"/>
        <end position="362"/>
    </location>
</feature>
<dbReference type="PIRSF" id="PIRSF003128">
    <property type="entry name" value="RecN"/>
    <property type="match status" value="1"/>
</dbReference>
<dbReference type="PANTHER" id="PTHR11059:SF0">
    <property type="entry name" value="DNA REPAIR PROTEIN RECN"/>
    <property type="match status" value="1"/>
</dbReference>
<dbReference type="CDD" id="cd03241">
    <property type="entry name" value="ABC_RecN"/>
    <property type="match status" value="1"/>
</dbReference>
<evidence type="ECO:0000256" key="10">
    <source>
        <dbReference type="SAM" id="Coils"/>
    </source>
</evidence>
<dbReference type="Proteomes" id="UP001597534">
    <property type="component" value="Unassembled WGS sequence"/>
</dbReference>
<evidence type="ECO:0000256" key="6">
    <source>
        <dbReference type="ARBA" id="ARBA00022840"/>
    </source>
</evidence>
<comment type="similarity">
    <text evidence="2 9">Belongs to the RecN family.</text>
</comment>
<feature type="coiled-coil region" evidence="10">
    <location>
        <begin position="165"/>
        <end position="229"/>
    </location>
</feature>
<dbReference type="InterPro" id="IPR004604">
    <property type="entry name" value="DNA_recomb/repair_RecN"/>
</dbReference>
<keyword evidence="10" id="KW-0175">Coiled coil</keyword>
<protein>
    <recommendedName>
        <fullName evidence="3 9">DNA repair protein RecN</fullName>
    </recommendedName>
    <alternativeName>
        <fullName evidence="8 9">Recombination protein N</fullName>
    </alternativeName>
</protein>
<evidence type="ECO:0000313" key="12">
    <source>
        <dbReference type="EMBL" id="MFD2891444.1"/>
    </source>
</evidence>
<keyword evidence="5 9" id="KW-0227">DNA damage</keyword>
<evidence type="ECO:0000259" key="11">
    <source>
        <dbReference type="Pfam" id="PF02463"/>
    </source>
</evidence>
<keyword evidence="6" id="KW-0067">ATP-binding</keyword>
<dbReference type="EMBL" id="JBHUPC010000012">
    <property type="protein sequence ID" value="MFD2891444.1"/>
    <property type="molecule type" value="Genomic_DNA"/>
</dbReference>
<dbReference type="PANTHER" id="PTHR11059">
    <property type="entry name" value="DNA REPAIR PROTEIN RECN"/>
    <property type="match status" value="1"/>
</dbReference>
<proteinExistence type="inferred from homology"/>
<name>A0ABW5YLZ9_9FLAO</name>
<keyword evidence="13" id="KW-1185">Reference proteome</keyword>
<dbReference type="Pfam" id="PF02463">
    <property type="entry name" value="SMC_N"/>
    <property type="match status" value="1"/>
</dbReference>
<dbReference type="NCBIfam" id="TIGR00634">
    <property type="entry name" value="recN"/>
    <property type="match status" value="1"/>
</dbReference>
<gene>
    <name evidence="12" type="primary">recN</name>
    <name evidence="12" type="ORF">ACFS5J_05380</name>
</gene>
<evidence type="ECO:0000256" key="3">
    <source>
        <dbReference type="ARBA" id="ARBA00021315"/>
    </source>
</evidence>
<dbReference type="InterPro" id="IPR027417">
    <property type="entry name" value="P-loop_NTPase"/>
</dbReference>
<evidence type="ECO:0000256" key="2">
    <source>
        <dbReference type="ARBA" id="ARBA00009441"/>
    </source>
</evidence>
<comment type="function">
    <text evidence="1 9">May be involved in recombinational repair of damaged DNA.</text>
</comment>
<sequence length="550" mass="61618">MLLSLTIKNYALIESLEINFSNKFSIITGETGAGKSILLGALGLVLGNRADLTSLKDKEQKCIIEAQFSLSNYDLKPFFAENDLDYEDDTIIRREILPSGKSRAFVNDSPVNLTELQLLGTYLIDIHSQHETRSLTNEEYQIGILDIVAQNNANLITFREHLKALKAAQKELDIAIATRAALAKEQEYNSFLLQELLTANLKEGEQVQLEEELEQLSNVEQIRENLDKVLALAHEENVGVLISMNEIRLAFQKLASFSKENLALSDRFESVWIEFNDIVTESHERSEKVIKDPERLEYVNEKLQVIYNLQKKHQVGTIEELLVIQADLDAKVVKVDDLQHEIEKLNQQVESLRQKVETSAALIAEKRTTAAPVLSKQIMDIIAQLGMPDAQLMFEIQRLDSFNKFGNTSVNLQFSANKGLALGEIKKVASGGEMSRIMLAVKAVLATYSKLPSIIFDEIDTGVSGEIAIKMGEIMKQMSDNMQVFAITHLPQIAAKGDQHYKVFKYNQEGTTISEIKLLPTEDRIVEIAEMLSGKSITDSALIHAKALLN</sequence>
<reference evidence="13" key="1">
    <citation type="journal article" date="2019" name="Int. J. Syst. Evol. Microbiol.">
        <title>The Global Catalogue of Microorganisms (GCM) 10K type strain sequencing project: providing services to taxonomists for standard genome sequencing and annotation.</title>
        <authorList>
            <consortium name="The Broad Institute Genomics Platform"/>
            <consortium name="The Broad Institute Genome Sequencing Center for Infectious Disease"/>
            <person name="Wu L."/>
            <person name="Ma J."/>
        </authorList>
    </citation>
    <scope>NUCLEOTIDE SEQUENCE [LARGE SCALE GENOMIC DNA]</scope>
    <source>
        <strain evidence="13">KCTC 22671</strain>
    </source>
</reference>
<evidence type="ECO:0000256" key="9">
    <source>
        <dbReference type="PIRNR" id="PIRNR003128"/>
    </source>
</evidence>
<dbReference type="RefSeq" id="WP_379811032.1">
    <property type="nucleotide sequence ID" value="NZ_JBHUPC010000012.1"/>
</dbReference>
<keyword evidence="7 9" id="KW-0234">DNA repair</keyword>
<accession>A0ABW5YLZ9</accession>
<evidence type="ECO:0000256" key="7">
    <source>
        <dbReference type="ARBA" id="ARBA00023204"/>
    </source>
</evidence>
<evidence type="ECO:0000256" key="8">
    <source>
        <dbReference type="ARBA" id="ARBA00033408"/>
    </source>
</evidence>
<feature type="domain" description="RecF/RecN/SMC N-terminal" evidence="11">
    <location>
        <begin position="5"/>
        <end position="509"/>
    </location>
</feature>
<evidence type="ECO:0000256" key="1">
    <source>
        <dbReference type="ARBA" id="ARBA00003618"/>
    </source>
</evidence>
<evidence type="ECO:0000256" key="4">
    <source>
        <dbReference type="ARBA" id="ARBA00022741"/>
    </source>
</evidence>
<dbReference type="InterPro" id="IPR003395">
    <property type="entry name" value="RecF/RecN/SMC_N"/>
</dbReference>
<dbReference type="Gene3D" id="3.40.50.300">
    <property type="entry name" value="P-loop containing nucleotide triphosphate hydrolases"/>
    <property type="match status" value="2"/>
</dbReference>
<comment type="caution">
    <text evidence="12">The sequence shown here is derived from an EMBL/GenBank/DDBJ whole genome shotgun (WGS) entry which is preliminary data.</text>
</comment>
<dbReference type="SUPFAM" id="SSF52540">
    <property type="entry name" value="P-loop containing nucleoside triphosphate hydrolases"/>
    <property type="match status" value="1"/>
</dbReference>
<keyword evidence="4" id="KW-0547">Nucleotide-binding</keyword>
<evidence type="ECO:0000256" key="5">
    <source>
        <dbReference type="ARBA" id="ARBA00022763"/>
    </source>
</evidence>
<organism evidence="12 13">
    <name type="scientific">Flavobacterium chuncheonense</name>
    <dbReference type="NCBI Taxonomy" id="2026653"/>
    <lineage>
        <taxon>Bacteria</taxon>
        <taxon>Pseudomonadati</taxon>
        <taxon>Bacteroidota</taxon>
        <taxon>Flavobacteriia</taxon>
        <taxon>Flavobacteriales</taxon>
        <taxon>Flavobacteriaceae</taxon>
        <taxon>Flavobacterium</taxon>
    </lineage>
</organism>
<evidence type="ECO:0000313" key="13">
    <source>
        <dbReference type="Proteomes" id="UP001597534"/>
    </source>
</evidence>